<feature type="transmembrane region" description="Helical" evidence="1">
    <location>
        <begin position="9"/>
        <end position="26"/>
    </location>
</feature>
<evidence type="ECO:0000256" key="1">
    <source>
        <dbReference type="SAM" id="Phobius"/>
    </source>
</evidence>
<evidence type="ECO:0000313" key="2">
    <source>
        <dbReference type="EMBL" id="QGY42628.1"/>
    </source>
</evidence>
<organism evidence="2 3">
    <name type="scientific">Maribellus comscasis</name>
    <dbReference type="NCBI Taxonomy" id="2681766"/>
    <lineage>
        <taxon>Bacteria</taxon>
        <taxon>Pseudomonadati</taxon>
        <taxon>Bacteroidota</taxon>
        <taxon>Bacteroidia</taxon>
        <taxon>Marinilabiliales</taxon>
        <taxon>Prolixibacteraceae</taxon>
        <taxon>Maribellus</taxon>
    </lineage>
</organism>
<protein>
    <submittedName>
        <fullName evidence="2">DUF3098 domain-containing protein</fullName>
    </submittedName>
</protein>
<sequence length="68" mass="7759">MEIFNRKKAIFLILILVILFAGYLLMAGPKPDPANLSHEIYSFRRITLAPVIILLSYGGIIFIILKRK</sequence>
<dbReference type="AlphaFoldDB" id="A0A6I6JNI2"/>
<dbReference type="RefSeq" id="WP_158862954.1">
    <property type="nucleotide sequence ID" value="NZ_CP046401.1"/>
</dbReference>
<dbReference type="Proteomes" id="UP000428260">
    <property type="component" value="Chromosome"/>
</dbReference>
<dbReference type="EMBL" id="CP046401">
    <property type="protein sequence ID" value="QGY42628.1"/>
    <property type="molecule type" value="Genomic_DNA"/>
</dbReference>
<feature type="transmembrane region" description="Helical" evidence="1">
    <location>
        <begin position="46"/>
        <end position="65"/>
    </location>
</feature>
<dbReference type="Pfam" id="PF11297">
    <property type="entry name" value="DUF3098"/>
    <property type="match status" value="1"/>
</dbReference>
<keyword evidence="1" id="KW-0472">Membrane</keyword>
<reference evidence="2 3" key="1">
    <citation type="submission" date="2019-11" db="EMBL/GenBank/DDBJ databases">
        <authorList>
            <person name="Zheng R.K."/>
            <person name="Sun C.M."/>
        </authorList>
    </citation>
    <scope>NUCLEOTIDE SEQUENCE [LARGE SCALE GENOMIC DNA]</scope>
    <source>
        <strain evidence="2 3">WC007</strain>
    </source>
</reference>
<keyword evidence="1" id="KW-1133">Transmembrane helix</keyword>
<dbReference type="KEGG" id="mcos:GM418_02850"/>
<dbReference type="InterPro" id="IPR021448">
    <property type="entry name" value="DUF3098"/>
</dbReference>
<evidence type="ECO:0000313" key="3">
    <source>
        <dbReference type="Proteomes" id="UP000428260"/>
    </source>
</evidence>
<proteinExistence type="predicted"/>
<accession>A0A6I6JNI2</accession>
<gene>
    <name evidence="2" type="ORF">GM418_02850</name>
</gene>
<name>A0A6I6JNI2_9BACT</name>
<keyword evidence="3" id="KW-1185">Reference proteome</keyword>
<keyword evidence="1" id="KW-0812">Transmembrane</keyword>